<comment type="caution">
    <text evidence="2">The sequence shown here is derived from an EMBL/GenBank/DDBJ whole genome shotgun (WGS) entry which is preliminary data.</text>
</comment>
<keyword evidence="1" id="KW-0812">Transmembrane</keyword>
<organism evidence="2 3">
    <name type="scientific">Metabacillus niabensis</name>
    <dbReference type="NCBI Taxonomy" id="324854"/>
    <lineage>
        <taxon>Bacteria</taxon>
        <taxon>Bacillati</taxon>
        <taxon>Bacillota</taxon>
        <taxon>Bacilli</taxon>
        <taxon>Bacillales</taxon>
        <taxon>Bacillaceae</taxon>
        <taxon>Metabacillus</taxon>
    </lineage>
</organism>
<keyword evidence="3" id="KW-1185">Reference proteome</keyword>
<evidence type="ECO:0000313" key="3">
    <source>
        <dbReference type="Proteomes" id="UP001232245"/>
    </source>
</evidence>
<accession>A0ABT9Z0B8</accession>
<protein>
    <recommendedName>
        <fullName evidence="4">Holin</fullName>
    </recommendedName>
</protein>
<feature type="transmembrane region" description="Helical" evidence="1">
    <location>
        <begin position="6"/>
        <end position="26"/>
    </location>
</feature>
<evidence type="ECO:0000313" key="2">
    <source>
        <dbReference type="EMBL" id="MDQ0225686.1"/>
    </source>
</evidence>
<dbReference type="EMBL" id="JAUSTZ010000003">
    <property type="protein sequence ID" value="MDQ0225686.1"/>
    <property type="molecule type" value="Genomic_DNA"/>
</dbReference>
<sequence length="37" mass="4194">MELIVGVLSVISDFLSTLALSVSHFFREKYDAYKASR</sequence>
<name>A0ABT9Z0B8_9BACI</name>
<gene>
    <name evidence="2" type="ORF">J2S02_002030</name>
</gene>
<dbReference type="Proteomes" id="UP001232245">
    <property type="component" value="Unassembled WGS sequence"/>
</dbReference>
<reference evidence="2 3" key="1">
    <citation type="submission" date="2023-07" db="EMBL/GenBank/DDBJ databases">
        <title>Genomic Encyclopedia of Type Strains, Phase IV (KMG-IV): sequencing the most valuable type-strain genomes for metagenomic binning, comparative biology and taxonomic classification.</title>
        <authorList>
            <person name="Goeker M."/>
        </authorList>
    </citation>
    <scope>NUCLEOTIDE SEQUENCE [LARGE SCALE GENOMIC DNA]</scope>
    <source>
        <strain evidence="2 3">DSM 17723</strain>
    </source>
</reference>
<keyword evidence="1" id="KW-0472">Membrane</keyword>
<proteinExistence type="predicted"/>
<evidence type="ECO:0008006" key="4">
    <source>
        <dbReference type="Google" id="ProtNLM"/>
    </source>
</evidence>
<evidence type="ECO:0000256" key="1">
    <source>
        <dbReference type="SAM" id="Phobius"/>
    </source>
</evidence>
<keyword evidence="1" id="KW-1133">Transmembrane helix</keyword>